<protein>
    <submittedName>
        <fullName evidence="7">AAA family ATPase</fullName>
    </submittedName>
</protein>
<evidence type="ECO:0000313" key="7">
    <source>
        <dbReference type="EMBL" id="MDN7023612.1"/>
    </source>
</evidence>
<gene>
    <name evidence="7" type="ORF">FGU65_01640</name>
</gene>
<dbReference type="Gene3D" id="1.10.8.60">
    <property type="match status" value="1"/>
</dbReference>
<dbReference type="PANTHER" id="PTHR10763:SF26">
    <property type="entry name" value="CELL DIVISION CONTROL PROTEIN 6 HOMOLOG"/>
    <property type="match status" value="1"/>
</dbReference>
<dbReference type="InterPro" id="IPR050311">
    <property type="entry name" value="ORC1/CDC6"/>
</dbReference>
<comment type="similarity">
    <text evidence="1">Belongs to the CDC6/cdc18 family.</text>
</comment>
<keyword evidence="4" id="KW-0067">ATP-binding</keyword>
<evidence type="ECO:0000313" key="8">
    <source>
        <dbReference type="Proteomes" id="UP001168338"/>
    </source>
</evidence>
<keyword evidence="3" id="KW-0547">Nucleotide-binding</keyword>
<dbReference type="EMBL" id="VCYH01000001">
    <property type="protein sequence ID" value="MDN7023612.1"/>
    <property type="molecule type" value="Genomic_DNA"/>
</dbReference>
<keyword evidence="2" id="KW-0235">DNA replication</keyword>
<dbReference type="PANTHER" id="PTHR10763">
    <property type="entry name" value="CELL DIVISION CONTROL PROTEIN 6-RELATED"/>
    <property type="match status" value="1"/>
</dbReference>
<organism evidence="7 8">
    <name type="scientific">Methanoculleus frigidifontis</name>
    <dbReference type="NCBI Taxonomy" id="2584085"/>
    <lineage>
        <taxon>Archaea</taxon>
        <taxon>Methanobacteriati</taxon>
        <taxon>Methanobacteriota</taxon>
        <taxon>Stenosarchaea group</taxon>
        <taxon>Methanomicrobia</taxon>
        <taxon>Methanomicrobiales</taxon>
        <taxon>Methanomicrobiaceae</taxon>
        <taxon>Methanoculleus</taxon>
    </lineage>
</organism>
<dbReference type="Gene3D" id="3.40.50.300">
    <property type="entry name" value="P-loop containing nucleotide triphosphate hydrolases"/>
    <property type="match status" value="1"/>
</dbReference>
<feature type="domain" description="ORC1/DEAH AAA+ ATPase" evidence="5">
    <location>
        <begin position="51"/>
        <end position="173"/>
    </location>
</feature>
<reference evidence="7" key="1">
    <citation type="submission" date="2019-05" db="EMBL/GenBank/DDBJ databases">
        <title>Methanoculleus sp. FWC-SCC1, a methanogenic archaeon isolated from deep marine cold seep.</title>
        <authorList>
            <person name="Chen Y.-W."/>
            <person name="Chen S.-C."/>
            <person name="Teng N.-H."/>
            <person name="Lai M.-C."/>
        </authorList>
    </citation>
    <scope>NUCLEOTIDE SEQUENCE</scope>
    <source>
        <strain evidence="7">FWC-SCC1</strain>
    </source>
</reference>
<dbReference type="InterPro" id="IPR027417">
    <property type="entry name" value="P-loop_NTPase"/>
</dbReference>
<evidence type="ECO:0000256" key="1">
    <source>
        <dbReference type="ARBA" id="ARBA00006184"/>
    </source>
</evidence>
<dbReference type="InterPro" id="IPR049945">
    <property type="entry name" value="AAA_22"/>
</dbReference>
<sequence>MEPNRPSTTPTLFQDRSVFAADYVPEPAPSRMAMMDQLAFNLRSGMVGATPSHVICSGPPGTGKTACVRALFAEIEEMTDRFIPVYVDCRIDRTLYAIHSRVFARLAGRPPADDMEEWDVTRAVAEMMRERKAVLVVCLDDIACIGSRSEVNLALATLLRMYESYPGTKIGVVAIVNDLRYHLAADVDRSVFSVFHPTEIFFPPLYVKEIRGILRDRVRQGLAPRAVPVKVLEMVVERVREHGDIRVGLDLLQRAATLAEQDGRRRVTAEDVCTACESSVIDPRLRVIRAPA</sequence>
<evidence type="ECO:0000259" key="5">
    <source>
        <dbReference type="Pfam" id="PF13401"/>
    </source>
</evidence>
<name>A0ABT8M6Q2_9EURY</name>
<dbReference type="Proteomes" id="UP001168338">
    <property type="component" value="Unassembled WGS sequence"/>
</dbReference>
<dbReference type="Pfam" id="PF13401">
    <property type="entry name" value="AAA_22"/>
    <property type="match status" value="1"/>
</dbReference>
<dbReference type="InterPro" id="IPR055237">
    <property type="entry name" value="Cdc6_lid"/>
</dbReference>
<evidence type="ECO:0000256" key="3">
    <source>
        <dbReference type="ARBA" id="ARBA00022741"/>
    </source>
</evidence>
<keyword evidence="8" id="KW-1185">Reference proteome</keyword>
<evidence type="ECO:0000256" key="2">
    <source>
        <dbReference type="ARBA" id="ARBA00022705"/>
    </source>
</evidence>
<dbReference type="RefSeq" id="WP_301662656.1">
    <property type="nucleotide sequence ID" value="NZ_VCYH01000001.1"/>
</dbReference>
<evidence type="ECO:0000259" key="6">
    <source>
        <dbReference type="Pfam" id="PF22703"/>
    </source>
</evidence>
<dbReference type="Pfam" id="PF22703">
    <property type="entry name" value="Cdc6_lid"/>
    <property type="match status" value="1"/>
</dbReference>
<feature type="domain" description="Cdc6 AAA+ ATPase-type lid" evidence="6">
    <location>
        <begin position="212"/>
        <end position="275"/>
    </location>
</feature>
<proteinExistence type="inferred from homology"/>
<comment type="caution">
    <text evidence="7">The sequence shown here is derived from an EMBL/GenBank/DDBJ whole genome shotgun (WGS) entry which is preliminary data.</text>
</comment>
<dbReference type="SUPFAM" id="SSF52540">
    <property type="entry name" value="P-loop containing nucleoside triphosphate hydrolases"/>
    <property type="match status" value="1"/>
</dbReference>
<evidence type="ECO:0000256" key="4">
    <source>
        <dbReference type="ARBA" id="ARBA00022840"/>
    </source>
</evidence>
<accession>A0ABT8M6Q2</accession>